<dbReference type="Gene3D" id="3.30.420.10">
    <property type="entry name" value="Ribonuclease H-like superfamily/Ribonuclease H"/>
    <property type="match status" value="1"/>
</dbReference>
<gene>
    <name evidence="2" type="ORF">LOD99_15479</name>
</gene>
<dbReference type="GO" id="GO:0003676">
    <property type="term" value="F:nucleic acid binding"/>
    <property type="evidence" value="ECO:0007669"/>
    <property type="project" value="InterPro"/>
</dbReference>
<evidence type="ECO:0000313" key="2">
    <source>
        <dbReference type="EMBL" id="KAI6658210.1"/>
    </source>
</evidence>
<proteinExistence type="predicted"/>
<dbReference type="AlphaFoldDB" id="A0AAV7KBX9"/>
<feature type="domain" description="Tc1-like transposase DDE" evidence="1">
    <location>
        <begin position="32"/>
        <end position="174"/>
    </location>
</feature>
<sequence length="189" mass="21380">MVLTATRKNCKALPNQIKHNLGLDKLTTGGLQVLFKDESGIYLQAQQVKVVKKATKSPIRPAHMSQQVKHPEKVMFWCCFSAQGTGQLHICEGMMNSAKYMDVIDSRIKPQLQEHFPNGDYVLQQDLAPCHTCKAVQRHYEVSNIKIMEWPGNSPDSAPIENLWANIKSRLQNFDYTGKENVIKSVVEV</sequence>
<dbReference type="EMBL" id="JAKMXF010000099">
    <property type="protein sequence ID" value="KAI6658210.1"/>
    <property type="molecule type" value="Genomic_DNA"/>
</dbReference>
<evidence type="ECO:0000313" key="3">
    <source>
        <dbReference type="Proteomes" id="UP001165289"/>
    </source>
</evidence>
<dbReference type="Proteomes" id="UP001165289">
    <property type="component" value="Unassembled WGS sequence"/>
</dbReference>
<dbReference type="InterPro" id="IPR052338">
    <property type="entry name" value="Transposase_5"/>
</dbReference>
<dbReference type="PANTHER" id="PTHR23022">
    <property type="entry name" value="TRANSPOSABLE ELEMENT-RELATED"/>
    <property type="match status" value="1"/>
</dbReference>
<dbReference type="InterPro" id="IPR038717">
    <property type="entry name" value="Tc1-like_DDE_dom"/>
</dbReference>
<protein>
    <recommendedName>
        <fullName evidence="1">Tc1-like transposase DDE domain-containing protein</fullName>
    </recommendedName>
</protein>
<name>A0AAV7KBX9_9METZ</name>
<dbReference type="Pfam" id="PF13358">
    <property type="entry name" value="DDE_3"/>
    <property type="match status" value="1"/>
</dbReference>
<accession>A0AAV7KBX9</accession>
<organism evidence="2 3">
    <name type="scientific">Oopsacas minuta</name>
    <dbReference type="NCBI Taxonomy" id="111878"/>
    <lineage>
        <taxon>Eukaryota</taxon>
        <taxon>Metazoa</taxon>
        <taxon>Porifera</taxon>
        <taxon>Hexactinellida</taxon>
        <taxon>Hexasterophora</taxon>
        <taxon>Lyssacinosida</taxon>
        <taxon>Leucopsacidae</taxon>
        <taxon>Oopsacas</taxon>
    </lineage>
</organism>
<dbReference type="InterPro" id="IPR036397">
    <property type="entry name" value="RNaseH_sf"/>
</dbReference>
<keyword evidence="3" id="KW-1185">Reference proteome</keyword>
<reference evidence="2 3" key="1">
    <citation type="journal article" date="2023" name="BMC Biol.">
        <title>The compact genome of the sponge Oopsacas minuta (Hexactinellida) is lacking key metazoan core genes.</title>
        <authorList>
            <person name="Santini S."/>
            <person name="Schenkelaars Q."/>
            <person name="Jourda C."/>
            <person name="Duchesne M."/>
            <person name="Belahbib H."/>
            <person name="Rocher C."/>
            <person name="Selva M."/>
            <person name="Riesgo A."/>
            <person name="Vervoort M."/>
            <person name="Leys S.P."/>
            <person name="Kodjabachian L."/>
            <person name="Le Bivic A."/>
            <person name="Borchiellini C."/>
            <person name="Claverie J.M."/>
            <person name="Renard E."/>
        </authorList>
    </citation>
    <scope>NUCLEOTIDE SEQUENCE [LARGE SCALE GENOMIC DNA]</scope>
    <source>
        <strain evidence="2">SPO-2</strain>
    </source>
</reference>
<dbReference type="PANTHER" id="PTHR23022:SF135">
    <property type="entry name" value="SI:DKEY-77F5.3"/>
    <property type="match status" value="1"/>
</dbReference>
<evidence type="ECO:0000259" key="1">
    <source>
        <dbReference type="Pfam" id="PF13358"/>
    </source>
</evidence>
<comment type="caution">
    <text evidence="2">The sequence shown here is derived from an EMBL/GenBank/DDBJ whole genome shotgun (WGS) entry which is preliminary data.</text>
</comment>